<dbReference type="Proteomes" id="UP001055439">
    <property type="component" value="Chromosome 1"/>
</dbReference>
<accession>A0A9E7J8W0</accession>
<gene>
    <name evidence="1" type="ORF">MUK42_25932</name>
</gene>
<sequence>MAVAEAGPADLPPLTLCSSCFSDSISFLSPRESGALLLPDAENGGSSSGGLFPWKASEYLLVSLQFGPAWVRANWVSLSVDNLILLASCERSFSCMEVGGSGAYMNRGTVRKDLHK</sequence>
<organism evidence="1 2">
    <name type="scientific">Musa troglodytarum</name>
    <name type="common">fe'i banana</name>
    <dbReference type="NCBI Taxonomy" id="320322"/>
    <lineage>
        <taxon>Eukaryota</taxon>
        <taxon>Viridiplantae</taxon>
        <taxon>Streptophyta</taxon>
        <taxon>Embryophyta</taxon>
        <taxon>Tracheophyta</taxon>
        <taxon>Spermatophyta</taxon>
        <taxon>Magnoliopsida</taxon>
        <taxon>Liliopsida</taxon>
        <taxon>Zingiberales</taxon>
        <taxon>Musaceae</taxon>
        <taxon>Musa</taxon>
    </lineage>
</organism>
<dbReference type="EMBL" id="CP097502">
    <property type="protein sequence ID" value="URD72136.1"/>
    <property type="molecule type" value="Genomic_DNA"/>
</dbReference>
<reference evidence="1" key="1">
    <citation type="submission" date="2022-05" db="EMBL/GenBank/DDBJ databases">
        <title>The Musa troglodytarum L. genome provides insights into the mechanism of non-climacteric behaviour and enrichment of carotenoids.</title>
        <authorList>
            <person name="Wang J."/>
        </authorList>
    </citation>
    <scope>NUCLEOTIDE SEQUENCE</scope>
    <source>
        <tissue evidence="1">Leaf</tissue>
    </source>
</reference>
<dbReference type="AlphaFoldDB" id="A0A9E7J8W0"/>
<keyword evidence="2" id="KW-1185">Reference proteome</keyword>
<evidence type="ECO:0000313" key="1">
    <source>
        <dbReference type="EMBL" id="URD72136.1"/>
    </source>
</evidence>
<protein>
    <submittedName>
        <fullName evidence="1">Uncharacterized protein</fullName>
    </submittedName>
</protein>
<proteinExistence type="predicted"/>
<name>A0A9E7J8W0_9LILI</name>
<evidence type="ECO:0000313" key="2">
    <source>
        <dbReference type="Proteomes" id="UP001055439"/>
    </source>
</evidence>